<reference evidence="1 2" key="1">
    <citation type="submission" date="2024-06" db="EMBL/GenBank/DDBJ databases">
        <title>Sorghum-associated microbial communities from plants grown in Nebraska, USA.</title>
        <authorList>
            <person name="Schachtman D."/>
        </authorList>
    </citation>
    <scope>NUCLEOTIDE SEQUENCE [LARGE SCALE GENOMIC DNA]</scope>
    <source>
        <strain evidence="1 2">3207</strain>
    </source>
</reference>
<evidence type="ECO:0000313" key="2">
    <source>
        <dbReference type="Proteomes" id="UP001549321"/>
    </source>
</evidence>
<evidence type="ECO:0000313" key="1">
    <source>
        <dbReference type="EMBL" id="MET4633495.1"/>
    </source>
</evidence>
<proteinExistence type="predicted"/>
<sequence>MLLKHIHQRARRVIRAVQEAIHRPRPVAMRLLRRSPYLGPILVRSWHRRRFEQRMQRPLRLSPPIDLNDHLVHRIIYDRDPRLKVLCDKIAVRDLIRERLGDAFVVPLLGVWSDPRDIAWRSLPDRFVLKPNHSSGPVALIRNAGDRDTQALTAKATEWLRHDFFDSSLEWGYRGLPRRITAEPLLLGPDGGEVNEAVALTFGGKVAAIRIFIGGKDNPDRSDNWFDRNSVRLPFYSLKYKLGDYVLDPAMTTRIIVAAEAVSAGFSHLRVDFYLTADGLKIGELTPYCGAGMIPWNRRGCDNVFGQFWDNPSRINEIDDLGALIEASD</sequence>
<dbReference type="Proteomes" id="UP001549321">
    <property type="component" value="Unassembled WGS sequence"/>
</dbReference>
<name>A0ABV2QWV8_9HYPH</name>
<dbReference type="EMBL" id="JBEPSM010000001">
    <property type="protein sequence ID" value="MET4633495.1"/>
    <property type="molecule type" value="Genomic_DNA"/>
</dbReference>
<dbReference type="RefSeq" id="WP_354549822.1">
    <property type="nucleotide sequence ID" value="NZ_JBEPSM010000001.1"/>
</dbReference>
<comment type="caution">
    <text evidence="1">The sequence shown here is derived from an EMBL/GenBank/DDBJ whole genome shotgun (WGS) entry which is preliminary data.</text>
</comment>
<evidence type="ECO:0008006" key="3">
    <source>
        <dbReference type="Google" id="ProtNLM"/>
    </source>
</evidence>
<dbReference type="Pfam" id="PF14305">
    <property type="entry name" value="ATPgrasp_TupA"/>
    <property type="match status" value="1"/>
</dbReference>
<dbReference type="InterPro" id="IPR029465">
    <property type="entry name" value="ATPgrasp_TupA"/>
</dbReference>
<organism evidence="1 2">
    <name type="scientific">Kaistia defluvii</name>
    <dbReference type="NCBI Taxonomy" id="410841"/>
    <lineage>
        <taxon>Bacteria</taxon>
        <taxon>Pseudomonadati</taxon>
        <taxon>Pseudomonadota</taxon>
        <taxon>Alphaproteobacteria</taxon>
        <taxon>Hyphomicrobiales</taxon>
        <taxon>Kaistiaceae</taxon>
        <taxon>Kaistia</taxon>
    </lineage>
</organism>
<gene>
    <name evidence="1" type="ORF">ABIE08_001408</name>
</gene>
<keyword evidence="2" id="KW-1185">Reference proteome</keyword>
<accession>A0ABV2QWV8</accession>
<protein>
    <recommendedName>
        <fullName evidence="3">Teichuronopeptide biosynthesis TupA-like protein</fullName>
    </recommendedName>
</protein>